<dbReference type="PANTHER" id="PTHR31353">
    <property type="entry name" value="FAM98"/>
    <property type="match status" value="1"/>
</dbReference>
<dbReference type="AlphaFoldDB" id="A0A914EPA4"/>
<name>A0A914EPA4_9BILA</name>
<proteinExistence type="inferred from homology"/>
<organism evidence="2 3">
    <name type="scientific">Acrobeloides nanus</name>
    <dbReference type="NCBI Taxonomy" id="290746"/>
    <lineage>
        <taxon>Eukaryota</taxon>
        <taxon>Metazoa</taxon>
        <taxon>Ecdysozoa</taxon>
        <taxon>Nematoda</taxon>
        <taxon>Chromadorea</taxon>
        <taxon>Rhabditida</taxon>
        <taxon>Tylenchina</taxon>
        <taxon>Cephalobomorpha</taxon>
        <taxon>Cephaloboidea</taxon>
        <taxon>Cephalobidae</taxon>
        <taxon>Acrobeloides</taxon>
    </lineage>
</organism>
<evidence type="ECO:0000313" key="3">
    <source>
        <dbReference type="WBParaSite" id="ACRNAN_scaffold947.g10917.t1"/>
    </source>
</evidence>
<comment type="similarity">
    <text evidence="1">Belongs to the FAM98 family.</text>
</comment>
<dbReference type="InterPro" id="IPR018797">
    <property type="entry name" value="FAM98"/>
</dbReference>
<dbReference type="WBParaSite" id="ACRNAN_scaffold947.g10917.t1">
    <property type="protein sequence ID" value="ACRNAN_scaffold947.g10917.t1"/>
    <property type="gene ID" value="ACRNAN_scaffold947.g10917"/>
</dbReference>
<protein>
    <submittedName>
        <fullName evidence="3">Uncharacterized protein</fullName>
    </submittedName>
</protein>
<sequence length="273" mass="31793">MLYGIEEKLNPMKTKDDIEPFLFELSELLSVLGCATSQLVDGDLMTRFLTKEARILLLEFLLSHMKSARLTASHRLKRESQERLEKRKTEAEALASIIIQLNVNTEHLTVENLFSQLKTQIHNRLRQFQNLPDILLKISLTQDEWLIVEEYSKLMNVEFAKRADLLLKRLDVTVDSFMWSDRIKKMEPEIMDMYKPGRERLEYSPKVYVEDIMAAPSEYLYVVKASSAKVREKTRNDISSYLLKDIPADRGGRTLELDKPEPFIQTRKAKAPK</sequence>
<dbReference type="Proteomes" id="UP000887540">
    <property type="component" value="Unplaced"/>
</dbReference>
<dbReference type="Pfam" id="PF10239">
    <property type="entry name" value="DUF2465"/>
    <property type="match status" value="1"/>
</dbReference>
<dbReference type="PANTHER" id="PTHR31353:SF1">
    <property type="entry name" value="PROTEIN FAM98B"/>
    <property type="match status" value="1"/>
</dbReference>
<keyword evidence="2" id="KW-1185">Reference proteome</keyword>
<evidence type="ECO:0000313" key="2">
    <source>
        <dbReference type="Proteomes" id="UP000887540"/>
    </source>
</evidence>
<accession>A0A914EPA4</accession>
<evidence type="ECO:0000256" key="1">
    <source>
        <dbReference type="ARBA" id="ARBA00007218"/>
    </source>
</evidence>
<reference evidence="3" key="1">
    <citation type="submission" date="2022-11" db="UniProtKB">
        <authorList>
            <consortium name="WormBaseParasite"/>
        </authorList>
    </citation>
    <scope>IDENTIFICATION</scope>
</reference>
<dbReference type="GO" id="GO:0072669">
    <property type="term" value="C:tRNA-splicing ligase complex"/>
    <property type="evidence" value="ECO:0007669"/>
    <property type="project" value="TreeGrafter"/>
</dbReference>